<evidence type="ECO:0000256" key="5">
    <source>
        <dbReference type="ARBA" id="ARBA00022679"/>
    </source>
</evidence>
<evidence type="ECO:0000256" key="1">
    <source>
        <dbReference type="ARBA" id="ARBA00001916"/>
    </source>
</evidence>
<evidence type="ECO:0000256" key="3">
    <source>
        <dbReference type="ARBA" id="ARBA00005638"/>
    </source>
</evidence>
<feature type="domain" description="Porphobilinogen deaminase C-terminal" evidence="12">
    <location>
        <begin position="289"/>
        <end position="369"/>
    </location>
</feature>
<dbReference type="SUPFAM" id="SSF53850">
    <property type="entry name" value="Periplasmic binding protein-like II"/>
    <property type="match status" value="1"/>
</dbReference>
<dbReference type="InterPro" id="IPR022419">
    <property type="entry name" value="Porphobilin_deaminase_cofac_BS"/>
</dbReference>
<dbReference type="GO" id="GO:0006782">
    <property type="term" value="P:protoporphyrinogen IX biosynthetic process"/>
    <property type="evidence" value="ECO:0007669"/>
    <property type="project" value="UniProtKB-UniPathway"/>
</dbReference>
<reference evidence="13 14" key="1">
    <citation type="journal article" date="2019" name="Sci. Rep.">
        <title>Comparative genomics of chytrid fungi reveal insights into the obligate biotrophic and pathogenic lifestyle of Synchytrium endobioticum.</title>
        <authorList>
            <person name="van de Vossenberg B.T.L.H."/>
            <person name="Warris S."/>
            <person name="Nguyen H.D.T."/>
            <person name="van Gent-Pelzer M.P.E."/>
            <person name="Joly D.L."/>
            <person name="van de Geest H.C."/>
            <person name="Bonants P.J.M."/>
            <person name="Smith D.S."/>
            <person name="Levesque C.A."/>
            <person name="van der Lee T.A.J."/>
        </authorList>
    </citation>
    <scope>NUCLEOTIDE SEQUENCE [LARGE SCALE GENOMIC DNA]</scope>
    <source>
        <strain evidence="13 14">CBS 809.83</strain>
    </source>
</reference>
<accession>A0A507EB92</accession>
<dbReference type="InterPro" id="IPR000860">
    <property type="entry name" value="HemC"/>
</dbReference>
<comment type="similarity">
    <text evidence="3">Belongs to the HMBS family.</text>
</comment>
<dbReference type="PROSITE" id="PS00533">
    <property type="entry name" value="PORPHOBILINOGEN_DEAM"/>
    <property type="match status" value="1"/>
</dbReference>
<dbReference type="FunFam" id="3.40.190.10:FF:000005">
    <property type="entry name" value="Porphobilinogen deaminase"/>
    <property type="match status" value="1"/>
</dbReference>
<sequence length="390" mass="41762">MTATSSARAELQHPPSVTAAAAAATSPLSHNTGLSTPEFTPTTTTATANNHNANTSPERHFVIGTRKSQLAMVQAKEVQAALAKSHPTHTFTIHGMTTKGDKVLDTALSKIGSKSLFTKELEVALADGTVDIVVHSLKDLQTVLPNGMILGAVMTREDPRDALVLSQRAIAQGLTTIESLPPGSVVGSSSVRRIAQLKRRFPHITFLDVRGNLNTRLSKLDDPSGPYTALLLAYAGLHRLGWNNRISHVLPPTTILHAVGQGALGIECRAADAATLDILASLDHTETRLRCTAERAFMRFLEGGCSVPLGVWTEFDPETHALRIEGNVSKVDGSVEIKDEVAVTLDPSASHLAHLVAAEQLGERLAQALVDRGAREILDEIKRQRVVLVD</sequence>
<dbReference type="Proteomes" id="UP000318582">
    <property type="component" value="Unassembled WGS sequence"/>
</dbReference>
<name>A0A507EB92_9FUNG</name>
<dbReference type="Gene3D" id="3.30.160.40">
    <property type="entry name" value="Porphobilinogen deaminase, C-terminal domain"/>
    <property type="match status" value="1"/>
</dbReference>
<keyword evidence="7" id="KW-0627">Porphyrin biosynthesis</keyword>
<dbReference type="UniPathway" id="UPA00251">
    <property type="reaction ID" value="UER00319"/>
</dbReference>
<evidence type="ECO:0000256" key="4">
    <source>
        <dbReference type="ARBA" id="ARBA00012655"/>
    </source>
</evidence>
<feature type="region of interest" description="Disordered" evidence="10">
    <location>
        <begin position="1"/>
        <end position="56"/>
    </location>
</feature>
<feature type="compositionally biased region" description="Polar residues" evidence="10">
    <location>
        <begin position="26"/>
        <end position="39"/>
    </location>
</feature>
<keyword evidence="5" id="KW-0808">Transferase</keyword>
<keyword evidence="14" id="KW-1185">Reference proteome</keyword>
<comment type="caution">
    <text evidence="13">The sequence shown here is derived from an EMBL/GenBank/DDBJ whole genome shotgun (WGS) entry which is preliminary data.</text>
</comment>
<evidence type="ECO:0000313" key="14">
    <source>
        <dbReference type="Proteomes" id="UP000318582"/>
    </source>
</evidence>
<feature type="domain" description="Porphobilinogen deaminase N-terminal" evidence="11">
    <location>
        <begin position="62"/>
        <end position="275"/>
    </location>
</feature>
<protein>
    <recommendedName>
        <fullName evidence="4">hydroxymethylbilane synthase</fullName>
        <ecNumber evidence="4">2.5.1.61</ecNumber>
    </recommendedName>
    <alternativeName>
        <fullName evidence="9">Hydroxymethylbilane synthase</fullName>
    </alternativeName>
    <alternativeName>
        <fullName evidence="8">Pre-uroporphyrinogen synthase</fullName>
    </alternativeName>
</protein>
<comment type="pathway">
    <text evidence="2">Porphyrin-containing compound metabolism; protoporphyrin-IX biosynthesis; coproporphyrinogen-III from 5-aminolevulinate: step 2/4.</text>
</comment>
<dbReference type="Pfam" id="PF03900">
    <property type="entry name" value="Porphobil_deamC"/>
    <property type="match status" value="1"/>
</dbReference>
<dbReference type="FunFam" id="3.40.190.10:FF:000260">
    <property type="entry name" value="Porphobilinogen deaminase"/>
    <property type="match status" value="1"/>
</dbReference>
<dbReference type="EMBL" id="QEAQ01000008">
    <property type="protein sequence ID" value="TPX61353.1"/>
    <property type="molecule type" value="Genomic_DNA"/>
</dbReference>
<evidence type="ECO:0000256" key="2">
    <source>
        <dbReference type="ARBA" id="ARBA00004735"/>
    </source>
</evidence>
<proteinExistence type="inferred from homology"/>
<keyword evidence="6" id="KW-0350">Heme biosynthesis</keyword>
<evidence type="ECO:0000256" key="9">
    <source>
        <dbReference type="ARBA" id="ARBA00033064"/>
    </source>
</evidence>
<dbReference type="GO" id="GO:0005737">
    <property type="term" value="C:cytoplasm"/>
    <property type="evidence" value="ECO:0007669"/>
    <property type="project" value="TreeGrafter"/>
</dbReference>
<feature type="compositionally biased region" description="Low complexity" evidence="10">
    <location>
        <begin position="40"/>
        <end position="55"/>
    </location>
</feature>
<evidence type="ECO:0000256" key="7">
    <source>
        <dbReference type="ARBA" id="ARBA00023244"/>
    </source>
</evidence>
<evidence type="ECO:0000313" key="13">
    <source>
        <dbReference type="EMBL" id="TPX61353.1"/>
    </source>
</evidence>
<dbReference type="EC" id="2.5.1.61" evidence="4"/>
<evidence type="ECO:0000256" key="10">
    <source>
        <dbReference type="SAM" id="MobiDB-lite"/>
    </source>
</evidence>
<dbReference type="GO" id="GO:0004418">
    <property type="term" value="F:hydroxymethylbilane synthase activity"/>
    <property type="evidence" value="ECO:0007669"/>
    <property type="project" value="UniProtKB-EC"/>
</dbReference>
<dbReference type="Gene3D" id="3.40.190.10">
    <property type="entry name" value="Periplasmic binding protein-like II"/>
    <property type="match status" value="2"/>
</dbReference>
<dbReference type="HAMAP" id="MF_00260">
    <property type="entry name" value="Porphobil_deam"/>
    <property type="match status" value="1"/>
</dbReference>
<dbReference type="InterPro" id="IPR036803">
    <property type="entry name" value="Porphobilinogen_deaminase_C_sf"/>
</dbReference>
<dbReference type="PRINTS" id="PR00151">
    <property type="entry name" value="PORPHBDMNASE"/>
</dbReference>
<dbReference type="PANTHER" id="PTHR11557:SF0">
    <property type="entry name" value="PORPHOBILINOGEN DEAMINASE"/>
    <property type="match status" value="1"/>
</dbReference>
<evidence type="ECO:0000256" key="6">
    <source>
        <dbReference type="ARBA" id="ARBA00023133"/>
    </source>
</evidence>
<organism evidence="13 14">
    <name type="scientific">Powellomyces hirtus</name>
    <dbReference type="NCBI Taxonomy" id="109895"/>
    <lineage>
        <taxon>Eukaryota</taxon>
        <taxon>Fungi</taxon>
        <taxon>Fungi incertae sedis</taxon>
        <taxon>Chytridiomycota</taxon>
        <taxon>Chytridiomycota incertae sedis</taxon>
        <taxon>Chytridiomycetes</taxon>
        <taxon>Spizellomycetales</taxon>
        <taxon>Powellomycetaceae</taxon>
        <taxon>Powellomyces</taxon>
    </lineage>
</organism>
<dbReference type="NCBIfam" id="TIGR00212">
    <property type="entry name" value="hemC"/>
    <property type="match status" value="1"/>
</dbReference>
<dbReference type="InterPro" id="IPR022417">
    <property type="entry name" value="Porphobilin_deaminase_N"/>
</dbReference>
<evidence type="ECO:0000256" key="8">
    <source>
        <dbReference type="ARBA" id="ARBA00030685"/>
    </source>
</evidence>
<dbReference type="Pfam" id="PF01379">
    <property type="entry name" value="Porphobil_deam"/>
    <property type="match status" value="1"/>
</dbReference>
<evidence type="ECO:0000259" key="12">
    <source>
        <dbReference type="Pfam" id="PF03900"/>
    </source>
</evidence>
<dbReference type="InterPro" id="IPR022418">
    <property type="entry name" value="Porphobilinogen_deaminase_C"/>
</dbReference>
<dbReference type="STRING" id="109895.A0A507EB92"/>
<evidence type="ECO:0000259" key="11">
    <source>
        <dbReference type="Pfam" id="PF01379"/>
    </source>
</evidence>
<dbReference type="SUPFAM" id="SSF54782">
    <property type="entry name" value="Porphobilinogen deaminase (hydroxymethylbilane synthase), C-terminal domain"/>
    <property type="match status" value="1"/>
</dbReference>
<dbReference type="CDD" id="cd13645">
    <property type="entry name" value="PBP2_HuPBGD_like"/>
    <property type="match status" value="1"/>
</dbReference>
<comment type="cofactor">
    <cofactor evidence="1">
        <name>dipyrromethane</name>
        <dbReference type="ChEBI" id="CHEBI:60342"/>
    </cofactor>
</comment>
<dbReference type="AlphaFoldDB" id="A0A507EB92"/>
<gene>
    <name evidence="13" type="primary">HEM3</name>
    <name evidence="13" type="ORF">PhCBS80983_g01141</name>
</gene>
<dbReference type="PANTHER" id="PTHR11557">
    <property type="entry name" value="PORPHOBILINOGEN DEAMINASE"/>
    <property type="match status" value="1"/>
</dbReference>